<dbReference type="EMBL" id="NCSJ02000208">
    <property type="protein sequence ID" value="RFU27395.1"/>
    <property type="molecule type" value="Genomic_DNA"/>
</dbReference>
<dbReference type="InterPro" id="IPR051702">
    <property type="entry name" value="SH3_domain_YSC84-like"/>
</dbReference>
<feature type="region of interest" description="Disordered" evidence="1">
    <location>
        <begin position="305"/>
        <end position="375"/>
    </location>
</feature>
<dbReference type="PANTHER" id="PTHR15629:SF8">
    <property type="entry name" value="DUF500 DOMAIN PROTEIN (AFU_ORTHOLOGUE AFUA_5G07310)"/>
    <property type="match status" value="1"/>
</dbReference>
<reference evidence="3 4" key="1">
    <citation type="submission" date="2018-05" db="EMBL/GenBank/DDBJ databases">
        <title>Draft genome sequence of Scytalidium lignicola DSM 105466, a ubiquitous saprotrophic fungus.</title>
        <authorList>
            <person name="Buettner E."/>
            <person name="Gebauer A.M."/>
            <person name="Hofrichter M."/>
            <person name="Liers C."/>
            <person name="Kellner H."/>
        </authorList>
    </citation>
    <scope>NUCLEOTIDE SEQUENCE [LARGE SCALE GENOMIC DNA]</scope>
    <source>
        <strain evidence="3 4">DSM 105466</strain>
    </source>
</reference>
<dbReference type="OrthoDB" id="10255128at2759"/>
<name>A0A3E2H208_SCYLI</name>
<dbReference type="AlphaFoldDB" id="A0A3E2H208"/>
<dbReference type="InterPro" id="IPR007461">
    <property type="entry name" value="Ysc84_actin-binding"/>
</dbReference>
<evidence type="ECO:0000259" key="2">
    <source>
        <dbReference type="Pfam" id="PF04366"/>
    </source>
</evidence>
<dbReference type="GO" id="GO:0035091">
    <property type="term" value="F:phosphatidylinositol binding"/>
    <property type="evidence" value="ECO:0007669"/>
    <property type="project" value="TreeGrafter"/>
</dbReference>
<dbReference type="OMA" id="YQPGPQY"/>
<gene>
    <name evidence="3" type="ORF">B7463_g8930</name>
</gene>
<proteinExistence type="predicted"/>
<keyword evidence="4" id="KW-1185">Reference proteome</keyword>
<dbReference type="Pfam" id="PF04366">
    <property type="entry name" value="Ysc84"/>
    <property type="match status" value="1"/>
</dbReference>
<evidence type="ECO:0000313" key="3">
    <source>
        <dbReference type="EMBL" id="RFU27395.1"/>
    </source>
</evidence>
<dbReference type="CDD" id="cd11524">
    <property type="entry name" value="SYLF"/>
    <property type="match status" value="1"/>
</dbReference>
<feature type="non-terminal residue" evidence="3">
    <location>
        <position position="1"/>
    </location>
</feature>
<feature type="domain" description="Ysc84 actin-binding" evidence="2">
    <location>
        <begin position="146"/>
        <end position="270"/>
    </location>
</feature>
<protein>
    <recommendedName>
        <fullName evidence="2">Ysc84 actin-binding domain-containing protein</fullName>
    </recommendedName>
</protein>
<comment type="caution">
    <text evidence="3">The sequence shown here is derived from an EMBL/GenBank/DDBJ whole genome shotgun (WGS) entry which is preliminary data.</text>
</comment>
<organism evidence="3 4">
    <name type="scientific">Scytalidium lignicola</name>
    <name type="common">Hyphomycete</name>
    <dbReference type="NCBI Taxonomy" id="5539"/>
    <lineage>
        <taxon>Eukaryota</taxon>
        <taxon>Fungi</taxon>
        <taxon>Dikarya</taxon>
        <taxon>Ascomycota</taxon>
        <taxon>Pezizomycotina</taxon>
        <taxon>Leotiomycetes</taxon>
        <taxon>Leotiomycetes incertae sedis</taxon>
        <taxon>Scytalidium</taxon>
    </lineage>
</organism>
<accession>A0A3E2H208</accession>
<dbReference type="Proteomes" id="UP000258309">
    <property type="component" value="Unassembled WGS sequence"/>
</dbReference>
<evidence type="ECO:0000256" key="1">
    <source>
        <dbReference type="SAM" id="MobiDB-lite"/>
    </source>
</evidence>
<dbReference type="STRING" id="5539.A0A3E2H208"/>
<dbReference type="PANTHER" id="PTHR15629">
    <property type="entry name" value="SH3YL1 PROTEIN"/>
    <property type="match status" value="1"/>
</dbReference>
<feature type="non-terminal residue" evidence="3">
    <location>
        <position position="375"/>
    </location>
</feature>
<sequence length="375" mass="40253">MSAWNKAKAQSKAGFDKAWGWSMKLGPPINKLTNKIGSEAFFPMTIDKESDKAARILKSFCKDGFYTQGDKKAAAATPAAQPVDGPKGKQTVLVKIPQSVIKNCVGLVIYTTMRTGMWISGAGGSGVLIARKPDGSWSGPSGILIHTLGVGFMAGIDIYDTVLVINDRAALEAFSKLRVSLGGEVSVVAGPLGAGGMADAEVTKNRKPVYAYMKSRGLYAGLQVDGTIIVERKDENADFYGRKVTVPQILSGEVSAPPSAKLLMETLKQAEGRQDLDHGILETVAHDQAPGDMEIEKPDEKLLQEHQHQQQFAPPTAGPSGSEGYYYAPPTASGSEDHSYAPPMPPRPAEFESPYYPPPPQAPEKSNYDLPPRYS</sequence>
<evidence type="ECO:0000313" key="4">
    <source>
        <dbReference type="Proteomes" id="UP000258309"/>
    </source>
</evidence>